<keyword evidence="2" id="KW-0812">Transmembrane</keyword>
<feature type="transmembrane region" description="Helical" evidence="2">
    <location>
        <begin position="130"/>
        <end position="151"/>
    </location>
</feature>
<accession>A0A8J3MQI4</accession>
<dbReference type="Proteomes" id="UP000612362">
    <property type="component" value="Unassembled WGS sequence"/>
</dbReference>
<feature type="region of interest" description="Disordered" evidence="1">
    <location>
        <begin position="91"/>
        <end position="119"/>
    </location>
</feature>
<evidence type="ECO:0000313" key="4">
    <source>
        <dbReference type="Proteomes" id="UP000612362"/>
    </source>
</evidence>
<evidence type="ECO:0000313" key="3">
    <source>
        <dbReference type="EMBL" id="GHO44005.1"/>
    </source>
</evidence>
<sequence length="448" mass="50115">MHSNKQFEPNNIEEELDQIAHLETSSPLIPEARLVRDLEHLSHQYIESYQRVGDRLSLYMKNQATLPNTTEKQANSSPNNGYIRTISPNEFRQTGSFQPSPSTTLTPSTTSVLPIQTQSTKRKQIHTTRLFATIAAILIISLLSSTLWFFYTARLSQAPANKRNHITQNTPTPAPLPASFQCPKIDEGFSIDEGFYYVCTQKQYKLINQTHHLSDGQKVTLLLAHADISRVSLEIAVSSSHPYANEEVPSVTLDLTTKDGSQICREGYSGYFSSDRKTYITFDSCPYFTSARIGTSLDLHLKVELGDMPSQGPSTEFDFALPVHPARIVNTQQTITINDDPYILHHVIVAPSMTRIFLMNNQINTQFNALDYQTQHNAITLQIGEQTYYVTSQSWTPVGKAGGVAGLEIDLDQPLYDKQGTWTLTIDKVVVPGATQNLVYNFTVPPAQ</sequence>
<keyword evidence="2" id="KW-1133">Transmembrane helix</keyword>
<dbReference type="EMBL" id="BNJF01000001">
    <property type="protein sequence ID" value="GHO44005.1"/>
    <property type="molecule type" value="Genomic_DNA"/>
</dbReference>
<gene>
    <name evidence="3" type="ORF">KSX_21680</name>
</gene>
<evidence type="ECO:0000256" key="2">
    <source>
        <dbReference type="SAM" id="Phobius"/>
    </source>
</evidence>
<evidence type="ECO:0000256" key="1">
    <source>
        <dbReference type="SAM" id="MobiDB-lite"/>
    </source>
</evidence>
<reference evidence="3" key="1">
    <citation type="submission" date="2020-10" db="EMBL/GenBank/DDBJ databases">
        <title>Taxonomic study of unclassified bacteria belonging to the class Ktedonobacteria.</title>
        <authorList>
            <person name="Yabe S."/>
            <person name="Wang C.M."/>
            <person name="Zheng Y."/>
            <person name="Sakai Y."/>
            <person name="Cavaletti L."/>
            <person name="Monciardini P."/>
            <person name="Donadio S."/>
        </authorList>
    </citation>
    <scope>NUCLEOTIDE SEQUENCE</scope>
    <source>
        <strain evidence="3">SOSP1-1</strain>
    </source>
</reference>
<proteinExistence type="predicted"/>
<keyword evidence="4" id="KW-1185">Reference proteome</keyword>
<comment type="caution">
    <text evidence="3">The sequence shown here is derived from an EMBL/GenBank/DDBJ whole genome shotgun (WGS) entry which is preliminary data.</text>
</comment>
<dbReference type="AlphaFoldDB" id="A0A8J3MQI4"/>
<feature type="region of interest" description="Disordered" evidence="1">
    <location>
        <begin position="67"/>
        <end position="86"/>
    </location>
</feature>
<keyword evidence="2" id="KW-0472">Membrane</keyword>
<name>A0A8J3MQI4_9CHLR</name>
<feature type="compositionally biased region" description="Low complexity" evidence="1">
    <location>
        <begin position="99"/>
        <end position="114"/>
    </location>
</feature>
<organism evidence="3 4">
    <name type="scientific">Ktedonospora formicarum</name>
    <dbReference type="NCBI Taxonomy" id="2778364"/>
    <lineage>
        <taxon>Bacteria</taxon>
        <taxon>Bacillati</taxon>
        <taxon>Chloroflexota</taxon>
        <taxon>Ktedonobacteria</taxon>
        <taxon>Ktedonobacterales</taxon>
        <taxon>Ktedonobacteraceae</taxon>
        <taxon>Ktedonospora</taxon>
    </lineage>
</organism>
<protein>
    <submittedName>
        <fullName evidence="3">Uncharacterized protein</fullName>
    </submittedName>
</protein>